<organism evidence="2 3">
    <name type="scientific">Actinomadura bangladeshensis</name>
    <dbReference type="NCBI Taxonomy" id="453573"/>
    <lineage>
        <taxon>Bacteria</taxon>
        <taxon>Bacillati</taxon>
        <taxon>Actinomycetota</taxon>
        <taxon>Actinomycetes</taxon>
        <taxon>Streptosporangiales</taxon>
        <taxon>Thermomonosporaceae</taxon>
        <taxon>Actinomadura</taxon>
    </lineage>
</organism>
<comment type="caution">
    <text evidence="2">The sequence shown here is derived from an EMBL/GenBank/DDBJ whole genome shotgun (WGS) entry which is preliminary data.</text>
</comment>
<dbReference type="SUPFAM" id="SSF53697">
    <property type="entry name" value="SIS domain"/>
    <property type="match status" value="1"/>
</dbReference>
<dbReference type="AlphaFoldDB" id="A0A6L9QIQ1"/>
<dbReference type="GO" id="GO:0016853">
    <property type="term" value="F:isomerase activity"/>
    <property type="evidence" value="ECO:0007669"/>
    <property type="project" value="UniProtKB-KW"/>
</dbReference>
<feature type="non-terminal residue" evidence="2">
    <location>
        <position position="129"/>
    </location>
</feature>
<evidence type="ECO:0000256" key="1">
    <source>
        <dbReference type="SAM" id="MobiDB-lite"/>
    </source>
</evidence>
<dbReference type="InterPro" id="IPR046348">
    <property type="entry name" value="SIS_dom_sf"/>
</dbReference>
<dbReference type="GO" id="GO:0097367">
    <property type="term" value="F:carbohydrate derivative binding"/>
    <property type="evidence" value="ECO:0007669"/>
    <property type="project" value="InterPro"/>
</dbReference>
<name>A0A6L9QIQ1_9ACTN</name>
<feature type="non-terminal residue" evidence="2">
    <location>
        <position position="1"/>
    </location>
</feature>
<keyword evidence="2" id="KW-0413">Isomerase</keyword>
<dbReference type="Proteomes" id="UP000475532">
    <property type="component" value="Unassembled WGS sequence"/>
</dbReference>
<evidence type="ECO:0000313" key="3">
    <source>
        <dbReference type="Proteomes" id="UP000475532"/>
    </source>
</evidence>
<gene>
    <name evidence="2" type="ORF">G3I70_18940</name>
</gene>
<feature type="region of interest" description="Disordered" evidence="1">
    <location>
        <begin position="26"/>
        <end position="51"/>
    </location>
</feature>
<protein>
    <submittedName>
        <fullName evidence="2">Glucose-6-phosphate isomerase</fullName>
    </submittedName>
</protein>
<dbReference type="EMBL" id="JAAGLI010000491">
    <property type="protein sequence ID" value="NEA24553.1"/>
    <property type="molecule type" value="Genomic_DNA"/>
</dbReference>
<accession>A0A6L9QIQ1</accession>
<evidence type="ECO:0000313" key="2">
    <source>
        <dbReference type="EMBL" id="NEA24553.1"/>
    </source>
</evidence>
<dbReference type="GO" id="GO:1901135">
    <property type="term" value="P:carbohydrate derivative metabolic process"/>
    <property type="evidence" value="ECO:0007669"/>
    <property type="project" value="InterPro"/>
</dbReference>
<sequence length="129" mass="13436">PLGAQFLLWEYAVAVAARVIGVNPFDEPDTEQSRASTAALLRSEEGTAPTVVRRPPELVEGAVEVHAKEDALRGARTLAEALEAVLADVPDGGYLAVLAYLDRSGDAAAAGLRPLLAARGAAVRRNPAP</sequence>
<reference evidence="2 3" key="1">
    <citation type="submission" date="2020-01" db="EMBL/GenBank/DDBJ databases">
        <title>Insect and environment-associated Actinomycetes.</title>
        <authorList>
            <person name="Currrie C."/>
            <person name="Chevrette M."/>
            <person name="Carlson C."/>
            <person name="Stubbendieck R."/>
            <person name="Wendt-Pienkowski E."/>
        </authorList>
    </citation>
    <scope>NUCLEOTIDE SEQUENCE [LARGE SCALE GENOMIC DNA]</scope>
    <source>
        <strain evidence="2 3">SID10258</strain>
    </source>
</reference>
<proteinExistence type="predicted"/>